<dbReference type="PIRSF" id="PIRSF000193">
    <property type="entry name" value="Pyrrol-5-carb_rd"/>
    <property type="match status" value="1"/>
</dbReference>
<keyword evidence="6 8" id="KW-0521">NADP</keyword>
<evidence type="ECO:0000256" key="1">
    <source>
        <dbReference type="ARBA" id="ARBA00004496"/>
    </source>
</evidence>
<evidence type="ECO:0000256" key="11">
    <source>
        <dbReference type="RuleBase" id="RU003903"/>
    </source>
</evidence>
<dbReference type="SUPFAM" id="SSF48179">
    <property type="entry name" value="6-phosphogluconate dehydrogenase C-terminal domain-like"/>
    <property type="match status" value="1"/>
</dbReference>
<evidence type="ECO:0000256" key="6">
    <source>
        <dbReference type="ARBA" id="ARBA00022857"/>
    </source>
</evidence>
<evidence type="ECO:0000313" key="15">
    <source>
        <dbReference type="Proteomes" id="UP000317648"/>
    </source>
</evidence>
<dbReference type="Proteomes" id="UP000317648">
    <property type="component" value="Chromosome"/>
</dbReference>
<evidence type="ECO:0000256" key="3">
    <source>
        <dbReference type="ARBA" id="ARBA00022490"/>
    </source>
</evidence>
<dbReference type="AlphaFoldDB" id="A0A518E133"/>
<dbReference type="FunFam" id="3.40.50.720:FF:000190">
    <property type="entry name" value="Pyrroline-5-carboxylate reductase"/>
    <property type="match status" value="1"/>
</dbReference>
<dbReference type="GO" id="GO:0004735">
    <property type="term" value="F:pyrroline-5-carboxylate reductase activity"/>
    <property type="evidence" value="ECO:0007669"/>
    <property type="project" value="UniProtKB-UniRule"/>
</dbReference>
<dbReference type="InterPro" id="IPR053790">
    <property type="entry name" value="P5CR-like_CS"/>
</dbReference>
<dbReference type="OrthoDB" id="9805754at2"/>
<comment type="similarity">
    <text evidence="2 8 11">Belongs to the pyrroline-5-carboxylate reductase family.</text>
</comment>
<reference evidence="14 15" key="1">
    <citation type="submission" date="2019-02" db="EMBL/GenBank/DDBJ databases">
        <title>Deep-cultivation of Planctomycetes and their phenomic and genomic characterization uncovers novel biology.</title>
        <authorList>
            <person name="Wiegand S."/>
            <person name="Jogler M."/>
            <person name="Boedeker C."/>
            <person name="Pinto D."/>
            <person name="Vollmers J."/>
            <person name="Rivas-Marin E."/>
            <person name="Kohn T."/>
            <person name="Peeters S.H."/>
            <person name="Heuer A."/>
            <person name="Rast P."/>
            <person name="Oberbeckmann S."/>
            <person name="Bunk B."/>
            <person name="Jeske O."/>
            <person name="Meyerdierks A."/>
            <person name="Storesund J.E."/>
            <person name="Kallscheuer N."/>
            <person name="Luecker S."/>
            <person name="Lage O.M."/>
            <person name="Pohl T."/>
            <person name="Merkel B.J."/>
            <person name="Hornburger P."/>
            <person name="Mueller R.-W."/>
            <person name="Bruemmer F."/>
            <person name="Labrenz M."/>
            <person name="Spormann A.M."/>
            <person name="Op den Camp H."/>
            <person name="Overmann J."/>
            <person name="Amann R."/>
            <person name="Jetten M.S.M."/>
            <person name="Mascher T."/>
            <person name="Medema M.H."/>
            <person name="Devos D.P."/>
            <person name="Kaster A.-K."/>
            <person name="Ovreas L."/>
            <person name="Rohde M."/>
            <person name="Galperin M.Y."/>
            <person name="Jogler C."/>
        </authorList>
    </citation>
    <scope>NUCLEOTIDE SEQUENCE [LARGE SCALE GENOMIC DNA]</scope>
    <source>
        <strain evidence="14 15">Pla85_3_4</strain>
    </source>
</reference>
<evidence type="ECO:0000256" key="4">
    <source>
        <dbReference type="ARBA" id="ARBA00022605"/>
    </source>
</evidence>
<dbReference type="GO" id="GO:0005737">
    <property type="term" value="C:cytoplasm"/>
    <property type="evidence" value="ECO:0007669"/>
    <property type="project" value="UniProtKB-SubCell"/>
</dbReference>
<dbReference type="SUPFAM" id="SSF51735">
    <property type="entry name" value="NAD(P)-binding Rossmann-fold domains"/>
    <property type="match status" value="1"/>
</dbReference>
<dbReference type="PROSITE" id="PS00521">
    <property type="entry name" value="P5CR"/>
    <property type="match status" value="1"/>
</dbReference>
<proteinExistence type="inferred from homology"/>
<dbReference type="PANTHER" id="PTHR11645:SF0">
    <property type="entry name" value="PYRROLINE-5-CARBOXYLATE REDUCTASE 3"/>
    <property type="match status" value="1"/>
</dbReference>
<protein>
    <recommendedName>
        <fullName evidence="8 9">Pyrroline-5-carboxylate reductase</fullName>
        <shortName evidence="8">P5C reductase</shortName>
        <shortName evidence="8">P5CR</shortName>
        <ecNumber evidence="8 9">1.5.1.2</ecNumber>
    </recommendedName>
    <alternativeName>
        <fullName evidence="8">PCA reductase</fullName>
    </alternativeName>
</protein>
<comment type="pathway">
    <text evidence="8 11">Amino-acid biosynthesis; L-proline biosynthesis; L-proline from L-glutamate 5-semialdehyde: step 1/1.</text>
</comment>
<comment type="subcellular location">
    <subcellularLocation>
        <location evidence="1 8">Cytoplasm</location>
    </subcellularLocation>
</comment>
<dbReference type="Gene3D" id="3.40.50.720">
    <property type="entry name" value="NAD(P)-binding Rossmann-like Domain"/>
    <property type="match status" value="1"/>
</dbReference>
<dbReference type="PANTHER" id="PTHR11645">
    <property type="entry name" value="PYRROLINE-5-CARBOXYLATE REDUCTASE"/>
    <property type="match status" value="1"/>
</dbReference>
<dbReference type="InterPro" id="IPR028939">
    <property type="entry name" value="P5C_Rdtase_cat_N"/>
</dbReference>
<dbReference type="EMBL" id="CP036433">
    <property type="protein sequence ID" value="QDU97805.1"/>
    <property type="molecule type" value="Genomic_DNA"/>
</dbReference>
<comment type="function">
    <text evidence="8">Catalyzes the reduction of 1-pyrroline-5-carboxylate (PCA) to L-proline.</text>
</comment>
<dbReference type="InterPro" id="IPR036291">
    <property type="entry name" value="NAD(P)-bd_dom_sf"/>
</dbReference>
<dbReference type="InterPro" id="IPR000304">
    <property type="entry name" value="Pyrroline-COOH_reductase"/>
</dbReference>
<dbReference type="InterPro" id="IPR008927">
    <property type="entry name" value="6-PGluconate_DH-like_C_sf"/>
</dbReference>
<feature type="binding site" evidence="10">
    <location>
        <begin position="9"/>
        <end position="14"/>
    </location>
    <ligand>
        <name>NADP(+)</name>
        <dbReference type="ChEBI" id="CHEBI:58349"/>
    </ligand>
</feature>
<evidence type="ECO:0000256" key="7">
    <source>
        <dbReference type="ARBA" id="ARBA00023002"/>
    </source>
</evidence>
<evidence type="ECO:0000256" key="8">
    <source>
        <dbReference type="HAMAP-Rule" id="MF_01925"/>
    </source>
</evidence>
<feature type="binding site" evidence="10">
    <location>
        <begin position="72"/>
        <end position="75"/>
    </location>
    <ligand>
        <name>NADP(+)</name>
        <dbReference type="ChEBI" id="CHEBI:58349"/>
    </ligand>
</feature>
<comment type="catalytic activity">
    <reaction evidence="8">
        <text>L-proline + NAD(+) = (S)-1-pyrroline-5-carboxylate + NADH + 2 H(+)</text>
        <dbReference type="Rhea" id="RHEA:14105"/>
        <dbReference type="ChEBI" id="CHEBI:15378"/>
        <dbReference type="ChEBI" id="CHEBI:17388"/>
        <dbReference type="ChEBI" id="CHEBI:57540"/>
        <dbReference type="ChEBI" id="CHEBI:57945"/>
        <dbReference type="ChEBI" id="CHEBI:60039"/>
        <dbReference type="EC" id="1.5.1.2"/>
    </reaction>
</comment>
<evidence type="ECO:0000313" key="14">
    <source>
        <dbReference type="EMBL" id="QDU97805.1"/>
    </source>
</evidence>
<keyword evidence="4 8" id="KW-0028">Amino-acid biosynthesis</keyword>
<sequence>MISQRIGFIGGGQMGQALARGFLQSGLTAGEQLAVCDPSAAAVEQFQSQAPGAVVCADKAELAARSEVIVLAVKPQYMPQVLKELAALPTEDCLVMSIAAGVTLAVLEKDSGAQRVIRVMPNTPCLVGQGAAGFAKGSGATAADGQLVQQLLESVGIAFELPETLLDAVTGLSGSGPAFVYAMIEALSDGGVRMGLPRHVAAQLAAQTVAGAAAMVLETGEHPAVLKDRVASPGGTTIAGLQTLEDYRVRAGLIASVQSATLRSQELGRS</sequence>
<dbReference type="EC" id="1.5.1.2" evidence="8 9"/>
<evidence type="ECO:0000259" key="13">
    <source>
        <dbReference type="Pfam" id="PF14748"/>
    </source>
</evidence>
<dbReference type="UniPathway" id="UPA00098">
    <property type="reaction ID" value="UER00361"/>
</dbReference>
<dbReference type="Pfam" id="PF03807">
    <property type="entry name" value="F420_oxidored"/>
    <property type="match status" value="1"/>
</dbReference>
<evidence type="ECO:0000259" key="12">
    <source>
        <dbReference type="Pfam" id="PF03807"/>
    </source>
</evidence>
<dbReference type="FunFam" id="1.10.3730.10:FF:000001">
    <property type="entry name" value="Pyrroline-5-carboxylate reductase"/>
    <property type="match status" value="1"/>
</dbReference>
<gene>
    <name evidence="8 14" type="primary">proC</name>
    <name evidence="14" type="ORF">Pla8534_56620</name>
</gene>
<dbReference type="InterPro" id="IPR029036">
    <property type="entry name" value="P5CR_dimer"/>
</dbReference>
<keyword evidence="7 8" id="KW-0560">Oxidoreductase</keyword>
<accession>A0A518E133</accession>
<keyword evidence="3 8" id="KW-0963">Cytoplasm</keyword>
<evidence type="ECO:0000256" key="2">
    <source>
        <dbReference type="ARBA" id="ARBA00005525"/>
    </source>
</evidence>
<feature type="domain" description="Pyrroline-5-carboxylate reductase dimerisation" evidence="13">
    <location>
        <begin position="163"/>
        <end position="267"/>
    </location>
</feature>
<comment type="catalytic activity">
    <reaction evidence="8 11">
        <text>L-proline + NADP(+) = (S)-1-pyrroline-5-carboxylate + NADPH + 2 H(+)</text>
        <dbReference type="Rhea" id="RHEA:14109"/>
        <dbReference type="ChEBI" id="CHEBI:15378"/>
        <dbReference type="ChEBI" id="CHEBI:17388"/>
        <dbReference type="ChEBI" id="CHEBI:57783"/>
        <dbReference type="ChEBI" id="CHEBI:58349"/>
        <dbReference type="ChEBI" id="CHEBI:60039"/>
        <dbReference type="EC" id="1.5.1.2"/>
    </reaction>
</comment>
<name>A0A518E133_9BACT</name>
<evidence type="ECO:0000256" key="5">
    <source>
        <dbReference type="ARBA" id="ARBA00022650"/>
    </source>
</evidence>
<evidence type="ECO:0000256" key="9">
    <source>
        <dbReference type="NCBIfam" id="TIGR00112"/>
    </source>
</evidence>
<feature type="domain" description="Pyrroline-5-carboxylate reductase catalytic N-terminal" evidence="12">
    <location>
        <begin position="5"/>
        <end position="101"/>
    </location>
</feature>
<dbReference type="NCBIfam" id="TIGR00112">
    <property type="entry name" value="proC"/>
    <property type="match status" value="1"/>
</dbReference>
<keyword evidence="5 8" id="KW-0641">Proline biosynthesis</keyword>
<dbReference type="Gene3D" id="1.10.3730.10">
    <property type="entry name" value="ProC C-terminal domain-like"/>
    <property type="match status" value="1"/>
</dbReference>
<dbReference type="RefSeq" id="WP_145056561.1">
    <property type="nucleotide sequence ID" value="NZ_CP036433.1"/>
</dbReference>
<dbReference type="GO" id="GO:0055129">
    <property type="term" value="P:L-proline biosynthetic process"/>
    <property type="evidence" value="ECO:0007669"/>
    <property type="project" value="UniProtKB-UniRule"/>
</dbReference>
<dbReference type="HAMAP" id="MF_01925">
    <property type="entry name" value="P5C_reductase"/>
    <property type="match status" value="1"/>
</dbReference>
<dbReference type="Pfam" id="PF14748">
    <property type="entry name" value="P5CR_dimer"/>
    <property type="match status" value="1"/>
</dbReference>
<keyword evidence="15" id="KW-1185">Reference proteome</keyword>
<evidence type="ECO:0000256" key="10">
    <source>
        <dbReference type="PIRSR" id="PIRSR000193-1"/>
    </source>
</evidence>
<dbReference type="KEGG" id="lcre:Pla8534_56620"/>
<organism evidence="14 15">
    <name type="scientific">Lignipirellula cremea</name>
    <dbReference type="NCBI Taxonomy" id="2528010"/>
    <lineage>
        <taxon>Bacteria</taxon>
        <taxon>Pseudomonadati</taxon>
        <taxon>Planctomycetota</taxon>
        <taxon>Planctomycetia</taxon>
        <taxon>Pirellulales</taxon>
        <taxon>Pirellulaceae</taxon>
        <taxon>Lignipirellula</taxon>
    </lineage>
</organism>